<dbReference type="InterPro" id="IPR023187">
    <property type="entry name" value="Tscrpt_reg_MarR-type_CS"/>
</dbReference>
<name>A0A7L4ZDP7_9FLAO</name>
<accession>A0A7L4ZDP7</accession>
<dbReference type="PANTHER" id="PTHR42756:SF1">
    <property type="entry name" value="TRANSCRIPTIONAL REPRESSOR OF EMRAB OPERON"/>
    <property type="match status" value="1"/>
</dbReference>
<dbReference type="GO" id="GO:0003677">
    <property type="term" value="F:DNA binding"/>
    <property type="evidence" value="ECO:0007669"/>
    <property type="project" value="UniProtKB-KW"/>
</dbReference>
<feature type="domain" description="HTH marR-type" evidence="4">
    <location>
        <begin position="3"/>
        <end position="135"/>
    </location>
</feature>
<evidence type="ECO:0000256" key="3">
    <source>
        <dbReference type="ARBA" id="ARBA00023163"/>
    </source>
</evidence>
<keyword evidence="2" id="KW-0238">DNA-binding</keyword>
<dbReference type="Gene3D" id="1.10.10.10">
    <property type="entry name" value="Winged helix-like DNA-binding domain superfamily/Winged helix DNA-binding domain"/>
    <property type="match status" value="1"/>
</dbReference>
<dbReference type="PANTHER" id="PTHR42756">
    <property type="entry name" value="TRANSCRIPTIONAL REGULATOR, MARR"/>
    <property type="match status" value="1"/>
</dbReference>
<evidence type="ECO:0000256" key="2">
    <source>
        <dbReference type="ARBA" id="ARBA00023125"/>
    </source>
</evidence>
<dbReference type="OrthoDB" id="1467380at2"/>
<dbReference type="InterPro" id="IPR000835">
    <property type="entry name" value="HTH_MarR-typ"/>
</dbReference>
<dbReference type="PROSITE" id="PS01117">
    <property type="entry name" value="HTH_MARR_1"/>
    <property type="match status" value="1"/>
</dbReference>
<sequence>MKEKTIDHVMRATWQAISKMYNEEAGKFGSTMATGFTLLSIDQEGGTPSTMLGPKMGMEATSLSRTLKGMEEKGLIHRKRNPKDGRSVLICLTDFGREMRAVSKTTVLRFNDAIRANIDEDKLKNFYEVSEVILELISNKKIYTSDMEVTLEHTK</sequence>
<dbReference type="Proteomes" id="UP000464657">
    <property type="component" value="Chromosome"/>
</dbReference>
<evidence type="ECO:0000313" key="5">
    <source>
        <dbReference type="EMBL" id="QHI34700.1"/>
    </source>
</evidence>
<keyword evidence="1" id="KW-0805">Transcription regulation</keyword>
<dbReference type="Pfam" id="PF01047">
    <property type="entry name" value="MarR"/>
    <property type="match status" value="1"/>
</dbReference>
<reference evidence="5 6" key="1">
    <citation type="journal article" date="2013" name="Int. J. Syst. Evol. Microbiol.">
        <title>Kordia antarctica sp. nov., isolated from Antarctic seawater.</title>
        <authorList>
            <person name="Baek K."/>
            <person name="Choi A."/>
            <person name="Kang I."/>
            <person name="Lee K."/>
            <person name="Cho J.C."/>
        </authorList>
    </citation>
    <scope>NUCLEOTIDE SEQUENCE [LARGE SCALE GENOMIC DNA]</scope>
    <source>
        <strain evidence="5 6">IMCC3317</strain>
    </source>
</reference>
<dbReference type="SUPFAM" id="SSF46785">
    <property type="entry name" value="Winged helix' DNA-binding domain"/>
    <property type="match status" value="1"/>
</dbReference>
<dbReference type="KEGG" id="kan:IMCC3317_00430"/>
<gene>
    <name evidence="5" type="primary">ohrR</name>
    <name evidence="5" type="ORF">IMCC3317_00430</name>
</gene>
<dbReference type="RefSeq" id="WP_160127495.1">
    <property type="nucleotide sequence ID" value="NZ_CP019288.1"/>
</dbReference>
<dbReference type="AlphaFoldDB" id="A0A7L4ZDP7"/>
<organism evidence="5 6">
    <name type="scientific">Kordia antarctica</name>
    <dbReference type="NCBI Taxonomy" id="1218801"/>
    <lineage>
        <taxon>Bacteria</taxon>
        <taxon>Pseudomonadati</taxon>
        <taxon>Bacteroidota</taxon>
        <taxon>Flavobacteriia</taxon>
        <taxon>Flavobacteriales</taxon>
        <taxon>Flavobacteriaceae</taxon>
        <taxon>Kordia</taxon>
    </lineage>
</organism>
<proteinExistence type="predicted"/>
<dbReference type="InterPro" id="IPR036388">
    <property type="entry name" value="WH-like_DNA-bd_sf"/>
</dbReference>
<dbReference type="PROSITE" id="PS50995">
    <property type="entry name" value="HTH_MARR_2"/>
    <property type="match status" value="1"/>
</dbReference>
<dbReference type="SMART" id="SM00347">
    <property type="entry name" value="HTH_MARR"/>
    <property type="match status" value="1"/>
</dbReference>
<evidence type="ECO:0000313" key="6">
    <source>
        <dbReference type="Proteomes" id="UP000464657"/>
    </source>
</evidence>
<evidence type="ECO:0000256" key="1">
    <source>
        <dbReference type="ARBA" id="ARBA00023015"/>
    </source>
</evidence>
<keyword evidence="3" id="KW-0804">Transcription</keyword>
<evidence type="ECO:0000259" key="4">
    <source>
        <dbReference type="PROSITE" id="PS50995"/>
    </source>
</evidence>
<dbReference type="GO" id="GO:0003700">
    <property type="term" value="F:DNA-binding transcription factor activity"/>
    <property type="evidence" value="ECO:0007669"/>
    <property type="project" value="InterPro"/>
</dbReference>
<dbReference type="EMBL" id="CP019288">
    <property type="protein sequence ID" value="QHI34700.1"/>
    <property type="molecule type" value="Genomic_DNA"/>
</dbReference>
<protein>
    <submittedName>
        <fullName evidence="5">Organic hydroperoxide resistance transcriptional regulator</fullName>
    </submittedName>
</protein>
<dbReference type="InterPro" id="IPR036390">
    <property type="entry name" value="WH_DNA-bd_sf"/>
</dbReference>
<keyword evidence="6" id="KW-1185">Reference proteome</keyword>